<dbReference type="EMBL" id="JBHSRF010000057">
    <property type="protein sequence ID" value="MFC6085221.1"/>
    <property type="molecule type" value="Genomic_DNA"/>
</dbReference>
<accession>A0ABW1NQ46</accession>
<dbReference type="PRINTS" id="PR01438">
    <property type="entry name" value="UNVRSLSTRESS"/>
</dbReference>
<dbReference type="InterPro" id="IPR006016">
    <property type="entry name" value="UspA"/>
</dbReference>
<evidence type="ECO:0000259" key="2">
    <source>
        <dbReference type="Pfam" id="PF00582"/>
    </source>
</evidence>
<dbReference type="SUPFAM" id="SSF52402">
    <property type="entry name" value="Adenine nucleotide alpha hydrolases-like"/>
    <property type="match status" value="2"/>
</dbReference>
<dbReference type="PANTHER" id="PTHR46268:SF6">
    <property type="entry name" value="UNIVERSAL STRESS PROTEIN UP12"/>
    <property type="match status" value="1"/>
</dbReference>
<feature type="domain" description="UspA" evidence="2">
    <location>
        <begin position="1"/>
        <end position="137"/>
    </location>
</feature>
<keyword evidence="4" id="KW-1185">Reference proteome</keyword>
<evidence type="ECO:0000313" key="3">
    <source>
        <dbReference type="EMBL" id="MFC6085221.1"/>
    </source>
</evidence>
<dbReference type="RefSeq" id="WP_380759128.1">
    <property type="nucleotide sequence ID" value="NZ_JBHSRF010000057.1"/>
</dbReference>
<evidence type="ECO:0000256" key="1">
    <source>
        <dbReference type="ARBA" id="ARBA00008791"/>
    </source>
</evidence>
<evidence type="ECO:0000313" key="4">
    <source>
        <dbReference type="Proteomes" id="UP001596137"/>
    </source>
</evidence>
<dbReference type="InterPro" id="IPR014729">
    <property type="entry name" value="Rossmann-like_a/b/a_fold"/>
</dbReference>
<dbReference type="Gene3D" id="3.40.50.620">
    <property type="entry name" value="HUPs"/>
    <property type="match status" value="2"/>
</dbReference>
<reference evidence="4" key="1">
    <citation type="journal article" date="2019" name="Int. J. Syst. Evol. Microbiol.">
        <title>The Global Catalogue of Microorganisms (GCM) 10K type strain sequencing project: providing services to taxonomists for standard genome sequencing and annotation.</title>
        <authorList>
            <consortium name="The Broad Institute Genomics Platform"/>
            <consortium name="The Broad Institute Genome Sequencing Center for Infectious Disease"/>
            <person name="Wu L."/>
            <person name="Ma J."/>
        </authorList>
    </citation>
    <scope>NUCLEOTIDE SEQUENCE [LARGE SCALE GENOMIC DNA]</scope>
    <source>
        <strain evidence="4">JCM 30346</strain>
    </source>
</reference>
<feature type="domain" description="UspA" evidence="2">
    <location>
        <begin position="146"/>
        <end position="283"/>
    </location>
</feature>
<comment type="similarity">
    <text evidence="1">Belongs to the universal stress protein A family.</text>
</comment>
<dbReference type="Proteomes" id="UP001596137">
    <property type="component" value="Unassembled WGS sequence"/>
</dbReference>
<sequence>MNAHVVVGADGSPPAMEAVRLAADDAVRRGCGLRIVHVTEAWVAGVPLATAPGLGDTLAEQSREVLAAAAAVARSQAPGLPVETVALVGLIKSELQRQARDAQELVIGTRGLGGFMGLMLGSVSMGLAGHAECPVVVAGHVRDRVYRRVVVGHDAAPDSEAALEYAFEEAVRRDARLHAIYAWQVSAFLPTFQTYTPEAESAFDWGQQAAEEQLAPWREKYPQVEVRETAVCAHPVEALAEASTTADLVVVGSRGRGALGSAVLGSVVHGVLHHTHCPVAVVRPHPPAGDA</sequence>
<dbReference type="InterPro" id="IPR006015">
    <property type="entry name" value="Universal_stress_UspA"/>
</dbReference>
<gene>
    <name evidence="3" type="ORF">ACFP1K_28930</name>
</gene>
<comment type="caution">
    <text evidence="3">The sequence shown here is derived from an EMBL/GenBank/DDBJ whole genome shotgun (WGS) entry which is preliminary data.</text>
</comment>
<proteinExistence type="inferred from homology"/>
<organism evidence="3 4">
    <name type="scientific">Sphaerisporangium aureirubrum</name>
    <dbReference type="NCBI Taxonomy" id="1544736"/>
    <lineage>
        <taxon>Bacteria</taxon>
        <taxon>Bacillati</taxon>
        <taxon>Actinomycetota</taxon>
        <taxon>Actinomycetes</taxon>
        <taxon>Streptosporangiales</taxon>
        <taxon>Streptosporangiaceae</taxon>
        <taxon>Sphaerisporangium</taxon>
    </lineage>
</organism>
<name>A0ABW1NQ46_9ACTN</name>
<protein>
    <submittedName>
        <fullName evidence="3">Universal stress protein</fullName>
    </submittedName>
</protein>
<dbReference type="PANTHER" id="PTHR46268">
    <property type="entry name" value="STRESS RESPONSE PROTEIN NHAX"/>
    <property type="match status" value="1"/>
</dbReference>
<dbReference type="Pfam" id="PF00582">
    <property type="entry name" value="Usp"/>
    <property type="match status" value="2"/>
</dbReference>